<gene>
    <name evidence="1" type="ORF">IscW_ISCW024044</name>
</gene>
<dbReference type="EnsemblMetazoa" id="ISCW024044-RA">
    <property type="protein sequence ID" value="ISCW024044-PA"/>
    <property type="gene ID" value="ISCW024044"/>
</dbReference>
<dbReference type="PaxDb" id="6945-B7P2X9"/>
<dbReference type="VEuPathDB" id="VectorBase:ISCW024044"/>
<dbReference type="VEuPathDB" id="VectorBase:ISCI024044"/>
<name>B7P2X9_IXOSC</name>
<organism>
    <name type="scientific">Ixodes scapularis</name>
    <name type="common">Black-legged tick</name>
    <name type="synonym">Deer tick</name>
    <dbReference type="NCBI Taxonomy" id="6945"/>
    <lineage>
        <taxon>Eukaryota</taxon>
        <taxon>Metazoa</taxon>
        <taxon>Ecdysozoa</taxon>
        <taxon>Arthropoda</taxon>
        <taxon>Chelicerata</taxon>
        <taxon>Arachnida</taxon>
        <taxon>Acari</taxon>
        <taxon>Parasitiformes</taxon>
        <taxon>Ixodida</taxon>
        <taxon>Ixodoidea</taxon>
        <taxon>Ixodidae</taxon>
        <taxon>Ixodinae</taxon>
        <taxon>Ixodes</taxon>
    </lineage>
</organism>
<dbReference type="EMBL" id="ABJB010064293">
    <property type="status" value="NOT_ANNOTATED_CDS"/>
    <property type="molecule type" value="Genomic_DNA"/>
</dbReference>
<accession>B7P2X9</accession>
<reference evidence="2" key="2">
    <citation type="submission" date="2020-05" db="UniProtKB">
        <authorList>
            <consortium name="EnsemblMetazoa"/>
        </authorList>
    </citation>
    <scope>IDENTIFICATION</scope>
    <source>
        <strain evidence="2">wikel</strain>
    </source>
</reference>
<protein>
    <submittedName>
        <fullName evidence="1 2">Uncharacterized protein</fullName>
    </submittedName>
</protein>
<evidence type="ECO:0000313" key="2">
    <source>
        <dbReference type="EnsemblMetazoa" id="ISCW024044-PA"/>
    </source>
</evidence>
<reference evidence="1 3" key="1">
    <citation type="submission" date="2008-03" db="EMBL/GenBank/DDBJ databases">
        <title>Annotation of Ixodes scapularis.</title>
        <authorList>
            <consortium name="Ixodes scapularis Genome Project Consortium"/>
            <person name="Caler E."/>
            <person name="Hannick L.I."/>
            <person name="Bidwell S."/>
            <person name="Joardar V."/>
            <person name="Thiagarajan M."/>
            <person name="Amedeo P."/>
            <person name="Galinsky K.J."/>
            <person name="Schobel S."/>
            <person name="Inman J."/>
            <person name="Hostetler J."/>
            <person name="Miller J."/>
            <person name="Hammond M."/>
            <person name="Megy K."/>
            <person name="Lawson D."/>
            <person name="Kodira C."/>
            <person name="Sutton G."/>
            <person name="Meyer J."/>
            <person name="Hill C.A."/>
            <person name="Birren B."/>
            <person name="Nene V."/>
            <person name="Collins F."/>
            <person name="Alarcon-Chaidez F."/>
            <person name="Wikel S."/>
            <person name="Strausberg R."/>
        </authorList>
    </citation>
    <scope>NUCLEOTIDE SEQUENCE [LARGE SCALE GENOMIC DNA]</scope>
    <source>
        <strain evidence="3">Wikel</strain>
        <strain evidence="1">Wikel colony</strain>
    </source>
</reference>
<dbReference type="AlphaFoldDB" id="B7P2X9"/>
<dbReference type="HOGENOM" id="CLU_2127224_0_0_1"/>
<dbReference type="InParanoid" id="B7P2X9"/>
<proteinExistence type="predicted"/>
<keyword evidence="3" id="KW-1185">Reference proteome</keyword>
<evidence type="ECO:0000313" key="1">
    <source>
        <dbReference type="EMBL" id="EEC00951.1"/>
    </source>
</evidence>
<evidence type="ECO:0000313" key="3">
    <source>
        <dbReference type="Proteomes" id="UP000001555"/>
    </source>
</evidence>
<sequence>FAFVSASHLPHPGLGHLRPRRLHRLPSSYQFLLSCQPVGSFPCSSLGLRSWSWIRLRHLRFGLRLGWSEILVNSSKRAADDTRTGNRNFTDAEKLRKFQSLVECALLFTNKRCC</sequence>
<feature type="non-terminal residue" evidence="1">
    <location>
        <position position="1"/>
    </location>
</feature>
<dbReference type="Proteomes" id="UP000001555">
    <property type="component" value="Unassembled WGS sequence"/>
</dbReference>
<dbReference type="EMBL" id="DS624922">
    <property type="protein sequence ID" value="EEC00951.1"/>
    <property type="molecule type" value="Genomic_DNA"/>
</dbReference>